<evidence type="ECO:0000259" key="2">
    <source>
        <dbReference type="Pfam" id="PF26079"/>
    </source>
</evidence>
<dbReference type="Proteomes" id="UP000019918">
    <property type="component" value="Unassembled WGS sequence"/>
</dbReference>
<dbReference type="OrthoDB" id="9793802at2"/>
<dbReference type="PATRIC" id="fig|69222.5.peg.1627"/>
<keyword evidence="4" id="KW-1185">Reference proteome</keyword>
<organism evidence="3 4">
    <name type="scientific">Erwinia mallotivora</name>
    <dbReference type="NCBI Taxonomy" id="69222"/>
    <lineage>
        <taxon>Bacteria</taxon>
        <taxon>Pseudomonadati</taxon>
        <taxon>Pseudomonadota</taxon>
        <taxon>Gammaproteobacteria</taxon>
        <taxon>Enterobacterales</taxon>
        <taxon>Erwiniaceae</taxon>
        <taxon>Erwinia</taxon>
    </lineage>
</organism>
<reference evidence="3 4" key="1">
    <citation type="submission" date="2014-02" db="EMBL/GenBank/DDBJ databases">
        <title>Draft genome of Erwinia mallotivora strain BT-MARDI, a papaya dieback pathogen.</title>
        <authorList>
            <person name="Redzuan R."/>
            <person name="Abu Bakar N."/>
            <person name="Badrun R."/>
            <person name="Mohd Raih M.F."/>
            <person name="Rozano L."/>
            <person name="Mat Amin N."/>
        </authorList>
    </citation>
    <scope>NUCLEOTIDE SEQUENCE [LARGE SCALE GENOMIC DNA]</scope>
    <source>
        <strain evidence="3 4">BT-MARDI</strain>
    </source>
</reference>
<dbReference type="InterPro" id="IPR058531">
    <property type="entry name" value="Baseplate_J_M"/>
</dbReference>
<dbReference type="STRING" id="69222.BG55_07910"/>
<comment type="caution">
    <text evidence="3">The sequence shown here is derived from an EMBL/GenBank/DDBJ whole genome shotgun (WGS) entry which is preliminary data.</text>
</comment>
<dbReference type="PIRSF" id="PIRSF020481">
    <property type="entry name" value="BAP"/>
    <property type="match status" value="1"/>
</dbReference>
<dbReference type="InterPro" id="IPR014507">
    <property type="entry name" value="Baseplate_assembly_J_pred"/>
</dbReference>
<evidence type="ECO:0000259" key="1">
    <source>
        <dbReference type="Pfam" id="PF26078"/>
    </source>
</evidence>
<dbReference type="AlphaFoldDB" id="A0A014M2D4"/>
<dbReference type="RefSeq" id="WP_034936053.1">
    <property type="nucleotide sequence ID" value="NZ_JFHN01000040.1"/>
</dbReference>
<proteinExistence type="predicted"/>
<sequence>MAVIDLSQLPAPEVIEVPDFETLLTERKEAFIALFPTDEQAAVRRVLALESDPIVKTLQESAYREILLRQRINEAAQAVMVAYALGSDLEQLAAAHNVARLTVTPANPDAVPPVDAVMETDDALRVRVPEAFEGLSVAGPTAAYEFHAKSADGRVQDVSATSPSPATVVITVLSREGDGTATADLLAGVDAALNAESVRPVADRVSVQGATIHSYSVKAKLHLFDGVAAGPCLEAANAQLAAYLIEQKKLGRSVRRESYGAVLRVAGVDWVEMTEPAADIIMDRTQAGSCTGTDLSVADDELLA</sequence>
<evidence type="ECO:0000313" key="3">
    <source>
        <dbReference type="EMBL" id="EXU76021.1"/>
    </source>
</evidence>
<dbReference type="InterPro" id="IPR058530">
    <property type="entry name" value="Baseplate_J-like_C"/>
</dbReference>
<dbReference type="EMBL" id="JFHN01000040">
    <property type="protein sequence ID" value="EXU76021.1"/>
    <property type="molecule type" value="Genomic_DNA"/>
</dbReference>
<gene>
    <name evidence="3" type="ORF">BG55_07910</name>
</gene>
<feature type="domain" description="Baseplate J-like central" evidence="1">
    <location>
        <begin position="137"/>
        <end position="208"/>
    </location>
</feature>
<dbReference type="InterPro" id="IPR052726">
    <property type="entry name" value="Phage_Baseplate_Hub"/>
</dbReference>
<dbReference type="PANTHER" id="PTHR35862:SF1">
    <property type="entry name" value="FELS-2 PROPHAGE PROTEIN"/>
    <property type="match status" value="1"/>
</dbReference>
<dbReference type="Pfam" id="PF26079">
    <property type="entry name" value="Baseplate_J_C"/>
    <property type="match status" value="1"/>
</dbReference>
<feature type="domain" description="Baseplate J-like C-terminal" evidence="2">
    <location>
        <begin position="215"/>
        <end position="291"/>
    </location>
</feature>
<dbReference type="Pfam" id="PF26078">
    <property type="entry name" value="Baseplate_J_M"/>
    <property type="match status" value="1"/>
</dbReference>
<name>A0A014M2D4_9GAMM</name>
<accession>A0A014M2D4</accession>
<evidence type="ECO:0000313" key="4">
    <source>
        <dbReference type="Proteomes" id="UP000019918"/>
    </source>
</evidence>
<dbReference type="PANTHER" id="PTHR35862">
    <property type="entry name" value="FELS-2 PROPHAGE PROTEIN"/>
    <property type="match status" value="1"/>
</dbReference>
<protein>
    <submittedName>
        <fullName evidence="3">Baseplate assembly protein</fullName>
    </submittedName>
</protein>